<dbReference type="PANTHER" id="PTHR41299:SF1">
    <property type="entry name" value="THIAMINE PYROPHOSPHOKINASE"/>
    <property type="match status" value="1"/>
</dbReference>
<evidence type="ECO:0000256" key="4">
    <source>
        <dbReference type="ARBA" id="ARBA00022840"/>
    </source>
</evidence>
<dbReference type="InterPro" id="IPR007373">
    <property type="entry name" value="Thiamin_PyroPKinase_B1-bd"/>
</dbReference>
<dbReference type="SMART" id="SM00983">
    <property type="entry name" value="TPK_B1_binding"/>
    <property type="match status" value="1"/>
</dbReference>
<dbReference type="eggNOG" id="COG1564">
    <property type="taxonomic scope" value="Bacteria"/>
</dbReference>
<evidence type="ECO:0000256" key="3">
    <source>
        <dbReference type="ARBA" id="ARBA00022777"/>
    </source>
</evidence>
<keyword evidence="3" id="KW-0418">Kinase</keyword>
<dbReference type="InterPro" id="IPR006282">
    <property type="entry name" value="Thi_PPkinase"/>
</dbReference>
<dbReference type="AlphaFoldDB" id="D1AVE6"/>
<dbReference type="GO" id="GO:0006772">
    <property type="term" value="P:thiamine metabolic process"/>
    <property type="evidence" value="ECO:0007669"/>
    <property type="project" value="UniProtKB-UniRule"/>
</dbReference>
<dbReference type="Pfam" id="PF04265">
    <property type="entry name" value="TPK_B1_binding"/>
    <property type="match status" value="1"/>
</dbReference>
<dbReference type="InterPro" id="IPR053149">
    <property type="entry name" value="TPK"/>
</dbReference>
<name>D1AVE6_STRM9</name>
<dbReference type="Pfam" id="PF04263">
    <property type="entry name" value="TPK_catalytic"/>
    <property type="match status" value="1"/>
</dbReference>
<dbReference type="KEGG" id="smf:Smon_1253"/>
<keyword evidence="1" id="KW-0808">Transferase</keyword>
<dbReference type="EMBL" id="CP001779">
    <property type="protein sequence ID" value="ACZ01706.1"/>
    <property type="molecule type" value="Genomic_DNA"/>
</dbReference>
<proteinExistence type="predicted"/>
<dbReference type="CDD" id="cd07995">
    <property type="entry name" value="TPK"/>
    <property type="match status" value="1"/>
</dbReference>
<keyword evidence="2" id="KW-0547">Nucleotide-binding</keyword>
<dbReference type="RefSeq" id="WP_012859252.1">
    <property type="nucleotide sequence ID" value="NC_013515.1"/>
</dbReference>
<keyword evidence="4" id="KW-0067">ATP-binding</keyword>
<dbReference type="OrthoDB" id="9804377at2"/>
<dbReference type="HOGENOM" id="CLU_044237_1_1_0"/>
<dbReference type="GO" id="GO:0030975">
    <property type="term" value="F:thiamine binding"/>
    <property type="evidence" value="ECO:0007669"/>
    <property type="project" value="InterPro"/>
</dbReference>
<dbReference type="InterPro" id="IPR007371">
    <property type="entry name" value="TPK_catalytic"/>
</dbReference>
<evidence type="ECO:0000313" key="7">
    <source>
        <dbReference type="EMBL" id="ACZ01706.1"/>
    </source>
</evidence>
<dbReference type="PANTHER" id="PTHR41299">
    <property type="entry name" value="THIAMINE PYROPHOSPHOKINASE"/>
    <property type="match status" value="1"/>
</dbReference>
<dbReference type="Gene3D" id="3.40.50.10240">
    <property type="entry name" value="Thiamin pyrophosphokinase, catalytic domain"/>
    <property type="match status" value="1"/>
</dbReference>
<dbReference type="GeneID" id="29674116"/>
<dbReference type="GO" id="GO:0009229">
    <property type="term" value="P:thiamine diphosphate biosynthetic process"/>
    <property type="evidence" value="ECO:0007669"/>
    <property type="project" value="InterPro"/>
</dbReference>
<evidence type="ECO:0000313" key="8">
    <source>
        <dbReference type="Proteomes" id="UP000002072"/>
    </source>
</evidence>
<dbReference type="GO" id="GO:0016301">
    <property type="term" value="F:kinase activity"/>
    <property type="evidence" value="ECO:0007669"/>
    <property type="project" value="UniProtKB-KW"/>
</dbReference>
<dbReference type="Proteomes" id="UP000002072">
    <property type="component" value="Chromosome"/>
</dbReference>
<accession>D1AVE6</accession>
<keyword evidence="8" id="KW-1185">Reference proteome</keyword>
<dbReference type="GO" id="GO:0004788">
    <property type="term" value="F:thiamine diphosphokinase activity"/>
    <property type="evidence" value="ECO:0007669"/>
    <property type="project" value="UniProtKB-UniRule"/>
</dbReference>
<dbReference type="GO" id="GO:0005524">
    <property type="term" value="F:ATP binding"/>
    <property type="evidence" value="ECO:0007669"/>
    <property type="project" value="UniProtKB-KW"/>
</dbReference>
<evidence type="ECO:0000256" key="2">
    <source>
        <dbReference type="ARBA" id="ARBA00022741"/>
    </source>
</evidence>
<sequence length="222" mass="25646">MKYCVFLNGEYPEFNDYHCELIKDRKIYCADGGANFAYRHGIIPHAIVGDLDSVNLEVLDYYKSKNVEIYDYSSDKDYTDFSIALIHICKIEDVCMNNRFEKEEIDFYQDKDVLVFGATGGRIDMSIANAKLLANNKNMKYITHNNELMYYVDKEDEILGKANKRFSLIPLSDLEELNLEGFIYNLKDKDISRNISLVSNIIKDDVARVNVKKGDMLIVVEI</sequence>
<evidence type="ECO:0000256" key="1">
    <source>
        <dbReference type="ARBA" id="ARBA00022679"/>
    </source>
</evidence>
<dbReference type="STRING" id="519441.Smon_1253"/>
<gene>
    <name evidence="7" type="ordered locus">Smon_1253</name>
</gene>
<evidence type="ECO:0000256" key="5">
    <source>
        <dbReference type="NCBIfam" id="TIGR01378"/>
    </source>
</evidence>
<organism evidence="7 8">
    <name type="scientific">Streptobacillus moniliformis (strain ATCC 14647 / DSM 12112 / NCTC 10651 / 9901)</name>
    <dbReference type="NCBI Taxonomy" id="519441"/>
    <lineage>
        <taxon>Bacteria</taxon>
        <taxon>Fusobacteriati</taxon>
        <taxon>Fusobacteriota</taxon>
        <taxon>Fusobacteriia</taxon>
        <taxon>Fusobacteriales</taxon>
        <taxon>Leptotrichiaceae</taxon>
        <taxon>Streptobacillus</taxon>
    </lineage>
</organism>
<reference evidence="7 8" key="1">
    <citation type="journal article" date="2009" name="Stand. Genomic Sci.">
        <title>Complete genome sequence of Streptobacillus moniliformis type strain (9901T).</title>
        <authorList>
            <person name="Nolan M."/>
            <person name="Gronow S."/>
            <person name="Lapidus A."/>
            <person name="Ivanova N."/>
            <person name="Copeland A."/>
            <person name="Lucas S."/>
            <person name="Del Rio T.G."/>
            <person name="Chen F."/>
            <person name="Tice H."/>
            <person name="Pitluck S."/>
            <person name="Cheng J.F."/>
            <person name="Sims D."/>
            <person name="Meincke L."/>
            <person name="Bruce D."/>
            <person name="Goodwin L."/>
            <person name="Brettin T."/>
            <person name="Han C."/>
            <person name="Detter J.C."/>
            <person name="Ovchinikova G."/>
            <person name="Pati A."/>
            <person name="Mavromatis K."/>
            <person name="Mikhailova N."/>
            <person name="Chen A."/>
            <person name="Palaniappan K."/>
            <person name="Land M."/>
            <person name="Hauser L."/>
            <person name="Chang Y.J."/>
            <person name="Jeffries C.D."/>
            <person name="Rohde M."/>
            <person name="Sproer C."/>
            <person name="Goker M."/>
            <person name="Bristow J."/>
            <person name="Eisen J.A."/>
            <person name="Markowitz V."/>
            <person name="Hugenholtz P."/>
            <person name="Kyrpides N.C."/>
            <person name="Klenk H.P."/>
            <person name="Chain P."/>
        </authorList>
    </citation>
    <scope>NUCLEOTIDE SEQUENCE [LARGE SCALE GENOMIC DNA]</scope>
    <source>
        <strain evidence="8">ATCC 14647 / DSM 12112 / NCTC 10651 / 9901</strain>
    </source>
</reference>
<protein>
    <recommendedName>
        <fullName evidence="5">Thiamine diphosphokinase</fullName>
        <ecNumber evidence="5">2.7.6.2</ecNumber>
    </recommendedName>
</protein>
<feature type="domain" description="Thiamin pyrophosphokinase thiamin-binding" evidence="6">
    <location>
        <begin position="160"/>
        <end position="217"/>
    </location>
</feature>
<dbReference type="EC" id="2.7.6.2" evidence="5"/>
<dbReference type="InterPro" id="IPR036759">
    <property type="entry name" value="TPK_catalytic_sf"/>
</dbReference>
<dbReference type="SUPFAM" id="SSF63999">
    <property type="entry name" value="Thiamin pyrophosphokinase, catalytic domain"/>
    <property type="match status" value="1"/>
</dbReference>
<dbReference type="NCBIfam" id="TIGR01378">
    <property type="entry name" value="thi_PPkinase"/>
    <property type="match status" value="1"/>
</dbReference>
<evidence type="ECO:0000259" key="6">
    <source>
        <dbReference type="SMART" id="SM00983"/>
    </source>
</evidence>